<feature type="domain" description="PKD" evidence="2">
    <location>
        <begin position="437"/>
        <end position="474"/>
    </location>
</feature>
<dbReference type="CDD" id="cd00146">
    <property type="entry name" value="PKD"/>
    <property type="match status" value="1"/>
</dbReference>
<evidence type="ECO:0000313" key="4">
    <source>
        <dbReference type="Proteomes" id="UP000004690"/>
    </source>
</evidence>
<dbReference type="Pfam" id="PF13585">
    <property type="entry name" value="CHU_C"/>
    <property type="match status" value="1"/>
</dbReference>
<dbReference type="InterPro" id="IPR011044">
    <property type="entry name" value="Quino_amine_DH_bsu"/>
</dbReference>
<dbReference type="Pfam" id="PF18911">
    <property type="entry name" value="PKD_4"/>
    <property type="match status" value="1"/>
</dbReference>
<dbReference type="AlphaFoldDB" id="I3C7F6"/>
<dbReference type="InterPro" id="IPR035986">
    <property type="entry name" value="PKD_dom_sf"/>
</dbReference>
<dbReference type="InterPro" id="IPR000601">
    <property type="entry name" value="PKD_dom"/>
</dbReference>
<dbReference type="SUPFAM" id="SSF49299">
    <property type="entry name" value="PKD domain"/>
    <property type="match status" value="1"/>
</dbReference>
<dbReference type="NCBIfam" id="TIGR04131">
    <property type="entry name" value="Bac_Flav_CTERM"/>
    <property type="match status" value="1"/>
</dbReference>
<feature type="signal peptide" evidence="1">
    <location>
        <begin position="1"/>
        <end position="21"/>
    </location>
</feature>
<keyword evidence="4" id="KW-1185">Reference proteome</keyword>
<proteinExistence type="predicted"/>
<dbReference type="Proteomes" id="UP000004690">
    <property type="component" value="Unassembled WGS sequence"/>
</dbReference>
<protein>
    <submittedName>
        <fullName evidence="3">PDK repeat-containing protein</fullName>
    </submittedName>
</protein>
<dbReference type="eggNOG" id="COG3291">
    <property type="taxonomic scope" value="Bacteria"/>
</dbReference>
<gene>
    <name evidence="3" type="ORF">JoomaDRAFT_2575</name>
</gene>
<name>I3C7F6_9FLAO</name>
<dbReference type="Gene3D" id="2.60.40.10">
    <property type="entry name" value="Immunoglobulins"/>
    <property type="match status" value="1"/>
</dbReference>
<dbReference type="InterPro" id="IPR013783">
    <property type="entry name" value="Ig-like_fold"/>
</dbReference>
<dbReference type="SMART" id="SM00089">
    <property type="entry name" value="PKD"/>
    <property type="match status" value="1"/>
</dbReference>
<dbReference type="STRING" id="926559.JoomaDRAFT_2575"/>
<feature type="chain" id="PRO_5003668426" evidence="1">
    <location>
        <begin position="22"/>
        <end position="921"/>
    </location>
</feature>
<dbReference type="SUPFAM" id="SSF50969">
    <property type="entry name" value="YVTN repeat-like/Quinoprotein amine dehydrogenase"/>
    <property type="match status" value="1"/>
</dbReference>
<sequence length="921" mass="101776">MKVLKFFILTLGLLLSNQLLAQKESAYWYFGERAGLNFNTEPPTPLTNGQLNSREGCAAISDTNGSLLFYTDGISVWDRNHTEMPNGYALLGDKSSTQSAIIIPNPVRRGLYYIFTVDEPGKLQADAGDTIEGINYSEVDMTLNGGYGDVITGKKNIHLITYDTNDAIQREFKASEKITAVTNNDGTAIWVITQFVNKFYAFKVDANGVNSNPVISTVQQTVNPRLYPDGASKGANPTAIGYLKVSPNGKKLAIAHTSTNLGNPRTGLRKNGKVLLYNFDNASGMVSNQETLLDNEYPYGVEFSPNSKVLYITSSIFNSNDLFERGLLYQYNLESNNIANSKTIIDNSSTITGALQLALNGKIYRTSYQLNDKRTKLSVINTPNQLGTTCDYKPDYTDLNGRVTGQGLPAFIQSIFYYSFDYENTCLGDTTEFTITSEDPYTSVEWDFGDGSNTSTVENPTHQYTNPGTYTVSLQLYTNGVAYDPLIKQVTISEAPNVYSGTFPFTQCDSFDNNPNDGIATFNLNNTIPDITLNTTQFVNANFYLSATDADADVDNTDYIDPIYRNITMNQIVYAKVYGTNPECYEIVPIELQTNAATPITAPDQYGCDYENDGIAIFDISSIRSNIVSNIGQSGVIVTLHEHPQDAAIGINPIPDNYESSNTTVYIRAVDGNSCYGGGSIELITKPFPLIEDKESIACAQNFPVIISSGISTTYASQYNYLWNTGETTNIISANAPGVYQLTVTDPIVGCSQSINVTVNEVEVPVIEEIKIDDKNIEVIVNSNNGEVEYAVDNEFSNYQESNSFANLPPGEHTLYVKDTYNCTTVSQDFAIIGFPKFFTPNNDTINDSWNLSGLNPSLYNQASYVSIYNRYGKLICAFDPLKSIGWDGKYNGKLLPPDDYWYYFKLPDGKEYKGHFTLKL</sequence>
<dbReference type="RefSeq" id="WP_008613079.1">
    <property type="nucleotide sequence ID" value="NZ_JH651379.1"/>
</dbReference>
<accession>I3C7F6</accession>
<dbReference type="InterPro" id="IPR026341">
    <property type="entry name" value="T9SS_type_B"/>
</dbReference>
<keyword evidence="1" id="KW-0732">Signal</keyword>
<dbReference type="EMBL" id="JH651379">
    <property type="protein sequence ID" value="EIJ39549.1"/>
    <property type="molecule type" value="Genomic_DNA"/>
</dbReference>
<reference evidence="3 4" key="1">
    <citation type="submission" date="2012-02" db="EMBL/GenBank/DDBJ databases">
        <title>Improved High-Quality Draft genome of Joostella marina DSM 19592.</title>
        <authorList>
            <consortium name="US DOE Joint Genome Institute (JGI-PGF)"/>
            <person name="Lucas S."/>
            <person name="Copeland A."/>
            <person name="Lapidus A."/>
            <person name="Bruce D."/>
            <person name="Goodwin L."/>
            <person name="Pitluck S."/>
            <person name="Peters L."/>
            <person name="Chertkov O."/>
            <person name="Ovchinnikova G."/>
            <person name="Kyrpides N."/>
            <person name="Mavromatis K."/>
            <person name="Detter J.C."/>
            <person name="Han C."/>
            <person name="Land M."/>
            <person name="Hauser L."/>
            <person name="Markowitz V."/>
            <person name="Cheng J.-F."/>
            <person name="Hugenholtz P."/>
            <person name="Woyke T."/>
            <person name="Wu D."/>
            <person name="Tindall B."/>
            <person name="Brambilla E."/>
            <person name="Klenk H.-P."/>
            <person name="Eisen J.A."/>
        </authorList>
    </citation>
    <scope>NUCLEOTIDE SEQUENCE [LARGE SCALE GENOMIC DNA]</scope>
    <source>
        <strain evidence="3 4">DSM 19592</strain>
    </source>
</reference>
<dbReference type="PROSITE" id="PS50093">
    <property type="entry name" value="PKD"/>
    <property type="match status" value="1"/>
</dbReference>
<evidence type="ECO:0000313" key="3">
    <source>
        <dbReference type="EMBL" id="EIJ39549.1"/>
    </source>
</evidence>
<evidence type="ECO:0000256" key="1">
    <source>
        <dbReference type="SAM" id="SignalP"/>
    </source>
</evidence>
<evidence type="ECO:0000259" key="2">
    <source>
        <dbReference type="PROSITE" id="PS50093"/>
    </source>
</evidence>
<organism evidence="3 4">
    <name type="scientific">Galbibacter orientalis DSM 19592</name>
    <dbReference type="NCBI Taxonomy" id="926559"/>
    <lineage>
        <taxon>Bacteria</taxon>
        <taxon>Pseudomonadati</taxon>
        <taxon>Bacteroidota</taxon>
        <taxon>Flavobacteriia</taxon>
        <taxon>Flavobacteriales</taxon>
        <taxon>Flavobacteriaceae</taxon>
        <taxon>Galbibacter</taxon>
    </lineage>
</organism>
<dbReference type="InterPro" id="IPR022409">
    <property type="entry name" value="PKD/Chitinase_dom"/>
</dbReference>
<dbReference type="OrthoDB" id="9765926at2"/>
<dbReference type="HOGENOM" id="CLU_012935_0_0_10"/>